<keyword evidence="3" id="KW-1185">Reference proteome</keyword>
<sequence length="863" mass="92290">MPRIRSLERRVVLNATAELTALGDLFVQGDAGADSIESVITNDDRLQFIDSVTGVIPITIGQDAFGNDIRVDSIGVDEIPNGHLRVDLGGGNDSLRLRLPDTLDTTIHGGIGNDSVYVEVLAPTTIGNQVNIAAESIQVDGDVRTSFELLPELGLSEITLQSLTTNGVGSVDLGEVPVEALGDVQLNDVTNDVVFESDWAAPNVEISTAGSVTQLSGTSLQWDRLDIQADDGVVLDQPSNQFGIVGVTTPGADVRLSSETATLIDQIDAGRGRIELSAASINDWTDDELADFIAEELRLEAVSGIGDVRVLELQSVDQLDVIVGDGEVNLKSMSAGEAIVSRIELNSGDYRLEQVGGQTVTLESVVVNQGSVWVRNDADVIVEYVFAGNGSVDIHSDGELVVVDDDPSDDGPDRSLDPEIIASGTNGQVRLTSAVGLRTTDDVQIQASSIEAGAVTLSAPAIAFGNRFEINTGGGVGIARQFTPRPELDPEDLVPPNPDLPPRPAAPPVAPGPNEVTEAFYQHDSIRTNILSQFAENDAEGILSVNVGVEGENGLTLIIDWGAETERFQRVDDLSGSFQTASISHVYTEEDILSSTLNERGSATDPLNVRFAVQHHESIVVLGDTITQPDVNGEAVAQTVAGGLISSTDNPNTFDATGPVWESGAAFFVIPRVNVPLAFLPVRDVIPEPIDPVVPVVPLTTTTISQVVFETSESTSSPSSIREEFFQLRALSPDPRVGDLIDPVRLPDRALDNQTLQQLFSELPDGKYEIQYVAGESDERTILNVELRDGKPIQTGDDLEAGTLRLKTLDLEELNNRETSETDVVREQSDLEALPQQSPATLDEDEFKRIPPKGLNKEATHGE</sequence>
<feature type="compositionally biased region" description="Basic and acidic residues" evidence="1">
    <location>
        <begin position="817"/>
        <end position="829"/>
    </location>
</feature>
<evidence type="ECO:0000256" key="1">
    <source>
        <dbReference type="SAM" id="MobiDB-lite"/>
    </source>
</evidence>
<evidence type="ECO:0000313" key="3">
    <source>
        <dbReference type="Proteomes" id="UP001430306"/>
    </source>
</evidence>
<feature type="compositionally biased region" description="Pro residues" evidence="1">
    <location>
        <begin position="493"/>
        <end position="510"/>
    </location>
</feature>
<gene>
    <name evidence="2" type="ORF">LOC71_15520</name>
</gene>
<proteinExistence type="predicted"/>
<dbReference type="Proteomes" id="UP001430306">
    <property type="component" value="Unassembled WGS sequence"/>
</dbReference>
<name>A0ABS8NJG8_9BACT</name>
<organism evidence="2 3">
    <name type="scientific">Rhodopirellula halodulae</name>
    <dbReference type="NCBI Taxonomy" id="2894198"/>
    <lineage>
        <taxon>Bacteria</taxon>
        <taxon>Pseudomonadati</taxon>
        <taxon>Planctomycetota</taxon>
        <taxon>Planctomycetia</taxon>
        <taxon>Pirellulales</taxon>
        <taxon>Pirellulaceae</taxon>
        <taxon>Rhodopirellula</taxon>
    </lineage>
</organism>
<evidence type="ECO:0000313" key="2">
    <source>
        <dbReference type="EMBL" id="MCC9643694.1"/>
    </source>
</evidence>
<dbReference type="EMBL" id="JAJKFW010000025">
    <property type="protein sequence ID" value="MCC9643694.1"/>
    <property type="molecule type" value="Genomic_DNA"/>
</dbReference>
<feature type="region of interest" description="Disordered" evidence="1">
    <location>
        <begin position="817"/>
        <end position="863"/>
    </location>
</feature>
<comment type="caution">
    <text evidence="2">The sequence shown here is derived from an EMBL/GenBank/DDBJ whole genome shotgun (WGS) entry which is preliminary data.</text>
</comment>
<protein>
    <submittedName>
        <fullName evidence="2">Uncharacterized protein</fullName>
    </submittedName>
</protein>
<accession>A0ABS8NJG8</accession>
<reference evidence="2" key="1">
    <citation type="submission" date="2021-11" db="EMBL/GenBank/DDBJ databases">
        <title>Genome sequence.</title>
        <authorList>
            <person name="Sun Q."/>
        </authorList>
    </citation>
    <scope>NUCLEOTIDE SEQUENCE</scope>
    <source>
        <strain evidence="2">JC740</strain>
    </source>
</reference>
<feature type="region of interest" description="Disordered" evidence="1">
    <location>
        <begin position="483"/>
        <end position="510"/>
    </location>
</feature>